<dbReference type="Gene3D" id="3.90.226.10">
    <property type="entry name" value="2-enoyl-CoA Hydratase, Chain A, domain 1"/>
    <property type="match status" value="1"/>
</dbReference>
<dbReference type="FunFam" id="1.10.12.10:FF:000001">
    <property type="entry name" value="Probable enoyl-CoA hydratase, mitochondrial"/>
    <property type="match status" value="1"/>
</dbReference>
<dbReference type="EMBL" id="LVHG01000073">
    <property type="protein sequence ID" value="OAK59271.1"/>
    <property type="molecule type" value="Genomic_DNA"/>
</dbReference>
<dbReference type="GO" id="GO:0006635">
    <property type="term" value="P:fatty acid beta-oxidation"/>
    <property type="evidence" value="ECO:0007669"/>
    <property type="project" value="TreeGrafter"/>
</dbReference>
<evidence type="ECO:0000313" key="4">
    <source>
        <dbReference type="EMBL" id="OAK59271.1"/>
    </source>
</evidence>
<dbReference type="RefSeq" id="WP_081270303.1">
    <property type="nucleotide sequence ID" value="NZ_LVHG01000073.1"/>
</dbReference>
<sequence length="258" mass="27497">MPIVKTVQDGVAIITLNRPEAMNSIDPESNEQLLAIWDQVSSDEEVRVVVLTGAGERAFCTGADLKKTMPPADSAARQVFRAGTRHSNFGTLQTDKPVIAAINGYALGGGLELALLADIRICSDNAQFGLPEVRVGSIPGAGGTQRLIRAVGQSDAMWMLLTGERIDANEALRIGLVSKVVPLAALQETAINLARAMAANAPLAMTAAKRLAMTGRELPLAGGLELERQAFGVLRDSEDRLEGRRAFADKRAPVFRGR</sequence>
<evidence type="ECO:0000256" key="2">
    <source>
        <dbReference type="ARBA" id="ARBA00023239"/>
    </source>
</evidence>
<keyword evidence="2" id="KW-0456">Lyase</keyword>
<dbReference type="CDD" id="cd06558">
    <property type="entry name" value="crotonase-like"/>
    <property type="match status" value="1"/>
</dbReference>
<dbReference type="GO" id="GO:0016836">
    <property type="term" value="F:hydro-lyase activity"/>
    <property type="evidence" value="ECO:0007669"/>
    <property type="project" value="UniProtKB-ARBA"/>
</dbReference>
<dbReference type="InterPro" id="IPR014748">
    <property type="entry name" value="Enoyl-CoA_hydra_C"/>
</dbReference>
<reference evidence="4 5" key="1">
    <citation type="submission" date="2016-03" db="EMBL/GenBank/DDBJ databases">
        <title>Genome sequence of Variovorax paradoxus KB5.</title>
        <authorList>
            <person name="Jeong H."/>
            <person name="Hong C.E."/>
            <person name="Jo S.H."/>
            <person name="Park J.M."/>
        </authorList>
    </citation>
    <scope>NUCLEOTIDE SEQUENCE [LARGE SCALE GENOMIC DNA]</scope>
    <source>
        <strain evidence="4 5">KB5</strain>
    </source>
</reference>
<dbReference type="FunFam" id="3.90.226.10:FF:000009">
    <property type="entry name" value="Carnitinyl-CoA dehydratase"/>
    <property type="match status" value="1"/>
</dbReference>
<dbReference type="PROSITE" id="PS00166">
    <property type="entry name" value="ENOYL_COA_HYDRATASE"/>
    <property type="match status" value="1"/>
</dbReference>
<evidence type="ECO:0000256" key="1">
    <source>
        <dbReference type="ARBA" id="ARBA00005254"/>
    </source>
</evidence>
<evidence type="ECO:0000313" key="5">
    <source>
        <dbReference type="Proteomes" id="UP000077852"/>
    </source>
</evidence>
<name>A0AA91DJD4_VARPD</name>
<gene>
    <name evidence="4" type="ORF">A3K87_02575</name>
</gene>
<dbReference type="InterPro" id="IPR029045">
    <property type="entry name" value="ClpP/crotonase-like_dom_sf"/>
</dbReference>
<dbReference type="PANTHER" id="PTHR11941:SF54">
    <property type="entry name" value="ENOYL-COA HYDRATASE, MITOCHONDRIAL"/>
    <property type="match status" value="1"/>
</dbReference>
<comment type="similarity">
    <text evidence="1 3">Belongs to the enoyl-CoA hydratase/isomerase family.</text>
</comment>
<proteinExistence type="inferred from homology"/>
<comment type="caution">
    <text evidence="4">The sequence shown here is derived from an EMBL/GenBank/DDBJ whole genome shotgun (WGS) entry which is preliminary data.</text>
</comment>
<dbReference type="SUPFAM" id="SSF52096">
    <property type="entry name" value="ClpP/crotonase"/>
    <property type="match status" value="1"/>
</dbReference>
<dbReference type="InterPro" id="IPR001753">
    <property type="entry name" value="Enoyl-CoA_hydra/iso"/>
</dbReference>
<dbReference type="PANTHER" id="PTHR11941">
    <property type="entry name" value="ENOYL-COA HYDRATASE-RELATED"/>
    <property type="match status" value="1"/>
</dbReference>
<dbReference type="Proteomes" id="UP000077852">
    <property type="component" value="Unassembled WGS sequence"/>
</dbReference>
<dbReference type="AlphaFoldDB" id="A0AA91DJD4"/>
<organism evidence="4 5">
    <name type="scientific">Variovorax paradoxus</name>
    <dbReference type="NCBI Taxonomy" id="34073"/>
    <lineage>
        <taxon>Bacteria</taxon>
        <taxon>Pseudomonadati</taxon>
        <taxon>Pseudomonadota</taxon>
        <taxon>Betaproteobacteria</taxon>
        <taxon>Burkholderiales</taxon>
        <taxon>Comamonadaceae</taxon>
        <taxon>Variovorax</taxon>
    </lineage>
</organism>
<protein>
    <submittedName>
        <fullName evidence="4">Enoyl-CoA hydratase</fullName>
    </submittedName>
</protein>
<evidence type="ECO:0000256" key="3">
    <source>
        <dbReference type="RuleBase" id="RU003707"/>
    </source>
</evidence>
<dbReference type="Pfam" id="PF00378">
    <property type="entry name" value="ECH_1"/>
    <property type="match status" value="1"/>
</dbReference>
<dbReference type="InterPro" id="IPR018376">
    <property type="entry name" value="Enoyl-CoA_hyd/isom_CS"/>
</dbReference>
<dbReference type="Gene3D" id="1.10.12.10">
    <property type="entry name" value="Lyase 2-enoyl-coa Hydratase, Chain A, domain 2"/>
    <property type="match status" value="1"/>
</dbReference>
<accession>A0AA91DJD4</accession>